<gene>
    <name evidence="1" type="ORF">LEP1GSC125_2877</name>
</gene>
<dbReference type="AlphaFoldDB" id="A0AA87MMV6"/>
<evidence type="ECO:0000313" key="2">
    <source>
        <dbReference type="Proteomes" id="UP000001343"/>
    </source>
</evidence>
<organism evidence="1 2">
    <name type="scientific">Leptospira mayottensis 200901122</name>
    <dbReference type="NCBI Taxonomy" id="1193010"/>
    <lineage>
        <taxon>Bacteria</taxon>
        <taxon>Pseudomonadati</taxon>
        <taxon>Spirochaetota</taxon>
        <taxon>Spirochaetia</taxon>
        <taxon>Leptospirales</taxon>
        <taxon>Leptospiraceae</taxon>
        <taxon>Leptospira</taxon>
    </lineage>
</organism>
<dbReference type="Proteomes" id="UP000001343">
    <property type="component" value="Unassembled WGS sequence"/>
</dbReference>
<sequence length="43" mass="4860">MNYKLEDSSDENFIKSLFQNLDGNTIVNFSQNEGVLITDCVFG</sequence>
<dbReference type="EMBL" id="AKWM02000038">
    <property type="protein sequence ID" value="EKS00325.1"/>
    <property type="molecule type" value="Genomic_DNA"/>
</dbReference>
<accession>A0AA87MMV6</accession>
<evidence type="ECO:0000313" key="1">
    <source>
        <dbReference type="EMBL" id="EKS00325.1"/>
    </source>
</evidence>
<comment type="caution">
    <text evidence="1">The sequence shown here is derived from an EMBL/GenBank/DDBJ whole genome shotgun (WGS) entry which is preliminary data.</text>
</comment>
<protein>
    <submittedName>
        <fullName evidence="1">Uncharacterized protein</fullName>
    </submittedName>
</protein>
<name>A0AA87MMV6_9LEPT</name>
<reference evidence="1 2" key="1">
    <citation type="journal article" date="2014" name="Int. J. Syst. Evol. Microbiol.">
        <title>Leptospira mayottensis sp. nov., a pathogenic species of the genus Leptospira isolated from humans.</title>
        <authorList>
            <person name="Bourhy P."/>
            <person name="Collet L."/>
            <person name="Brisse S."/>
            <person name="Picardeau M."/>
        </authorList>
    </citation>
    <scope>NUCLEOTIDE SEQUENCE [LARGE SCALE GENOMIC DNA]</scope>
    <source>
        <strain evidence="1 2">200901122</strain>
    </source>
</reference>
<proteinExistence type="predicted"/>